<evidence type="ECO:0000256" key="1">
    <source>
        <dbReference type="SAM" id="MobiDB-lite"/>
    </source>
</evidence>
<dbReference type="AlphaFoldDB" id="A0A804Q8P7"/>
<feature type="region of interest" description="Disordered" evidence="1">
    <location>
        <begin position="271"/>
        <end position="293"/>
    </location>
</feature>
<feature type="region of interest" description="Disordered" evidence="1">
    <location>
        <begin position="193"/>
        <end position="215"/>
    </location>
</feature>
<feature type="compositionally biased region" description="Basic and acidic residues" evidence="1">
    <location>
        <begin position="380"/>
        <end position="395"/>
    </location>
</feature>
<feature type="compositionally biased region" description="Basic residues" evidence="1">
    <location>
        <begin position="419"/>
        <end position="431"/>
    </location>
</feature>
<reference evidence="3" key="1">
    <citation type="submission" date="2015-12" db="EMBL/GenBank/DDBJ databases">
        <title>Update maize B73 reference genome by single molecule sequencing technologies.</title>
        <authorList>
            <consortium name="Maize Genome Sequencing Project"/>
            <person name="Ware D."/>
        </authorList>
    </citation>
    <scope>NUCLEOTIDE SEQUENCE [LARGE SCALE GENOMIC DNA]</scope>
    <source>
        <strain evidence="3">cv. B73</strain>
    </source>
</reference>
<gene>
    <name evidence="2" type="primary">LOC100281079</name>
</gene>
<sequence length="431" mass="47618">MCTQDLKITTENDRAGRLGRDAMEVVILRVGLRLQLRAPDDDLDPRHHLGHPRPPVRPVVGAFHGELQQPHHLLLHALLDRDAGVEHLGRPLLLHHRAHPQRQLHAAGAPGDRVHRRLPRQRLEEQHAEAVRVRLLRRPARVGDLGGAVPGDALQGHVRADEPEDAVVGHVGAVARVGDEDVGRLDVAVARAGAGAVDERDAARGRQRDARPRLEVQPLGAPAVEEGAEAAAAHEVVHDQLLLPAVEVRADRHQVLVPERAQRDHLVPELPLRDGRRPEPLHGHGGGAALQRGAVRRAQPALPDHLGRRVQKGLQIVRRVRRRSQEHQLLVAVACRGLRGPPRRVLHVHARHGDRHGRPVQVGVGCRLRGFFGHCPLTPKAEEQDHGDQNQERHGSTRSNAGDRTSRELCADATISSGRNRRRRRRGWARG</sequence>
<evidence type="ECO:0000313" key="3">
    <source>
        <dbReference type="Proteomes" id="UP000007305"/>
    </source>
</evidence>
<name>A0A804Q8P7_MAIZE</name>
<organism evidence="2 3">
    <name type="scientific">Zea mays</name>
    <name type="common">Maize</name>
    <dbReference type="NCBI Taxonomy" id="4577"/>
    <lineage>
        <taxon>Eukaryota</taxon>
        <taxon>Viridiplantae</taxon>
        <taxon>Streptophyta</taxon>
        <taxon>Embryophyta</taxon>
        <taxon>Tracheophyta</taxon>
        <taxon>Spermatophyta</taxon>
        <taxon>Magnoliopsida</taxon>
        <taxon>Liliopsida</taxon>
        <taxon>Poales</taxon>
        <taxon>Poaceae</taxon>
        <taxon>PACMAD clade</taxon>
        <taxon>Panicoideae</taxon>
        <taxon>Andropogonodae</taxon>
        <taxon>Andropogoneae</taxon>
        <taxon>Tripsacinae</taxon>
        <taxon>Zea</taxon>
    </lineage>
</organism>
<reference evidence="2" key="3">
    <citation type="submission" date="2021-05" db="UniProtKB">
        <authorList>
            <consortium name="EnsemblPlants"/>
        </authorList>
    </citation>
    <scope>IDENTIFICATION</scope>
    <source>
        <strain evidence="2">cv. B73</strain>
    </source>
</reference>
<dbReference type="Gramene" id="Zm00001eb312090_T001">
    <property type="protein sequence ID" value="Zm00001eb312090_P001"/>
    <property type="gene ID" value="Zm00001eb312090"/>
</dbReference>
<feature type="region of interest" description="Disordered" evidence="1">
    <location>
        <begin position="379"/>
        <end position="431"/>
    </location>
</feature>
<keyword evidence="3" id="KW-1185">Reference proteome</keyword>
<reference evidence="2" key="2">
    <citation type="submission" date="2019-07" db="EMBL/GenBank/DDBJ databases">
        <authorList>
            <person name="Seetharam A."/>
            <person name="Woodhouse M."/>
            <person name="Cannon E."/>
        </authorList>
    </citation>
    <scope>NUCLEOTIDE SEQUENCE [LARGE SCALE GENOMIC DNA]</scope>
    <source>
        <strain evidence="2">cv. B73</strain>
    </source>
</reference>
<accession>A0A804Q8P7</accession>
<dbReference type="Proteomes" id="UP000007305">
    <property type="component" value="Chromosome 7"/>
</dbReference>
<feature type="compositionally biased region" description="Basic and acidic residues" evidence="1">
    <location>
        <begin position="271"/>
        <end position="282"/>
    </location>
</feature>
<dbReference type="EnsemblPlants" id="Zm00001eb312090_T001">
    <property type="protein sequence ID" value="Zm00001eb312090_P001"/>
    <property type="gene ID" value="Zm00001eb312090"/>
</dbReference>
<feature type="compositionally biased region" description="Basic and acidic residues" evidence="1">
    <location>
        <begin position="197"/>
        <end position="214"/>
    </location>
</feature>
<dbReference type="InParanoid" id="A0A804Q8P7"/>
<proteinExistence type="predicted"/>
<protein>
    <submittedName>
        <fullName evidence="2">Uncharacterized protein</fullName>
    </submittedName>
</protein>
<evidence type="ECO:0000313" key="2">
    <source>
        <dbReference type="EnsemblPlants" id="Zm00001eb312090_P001"/>
    </source>
</evidence>